<dbReference type="EMBL" id="JBJUVG010000002">
    <property type="protein sequence ID" value="MFM9413103.1"/>
    <property type="molecule type" value="Genomic_DNA"/>
</dbReference>
<sequence>MPSKKYSILSLMAKDIIDIRSGRLLNGRSRWLFHEAKPSLTGLALSNQGFIPQAGIKAYAGDVVVIDDIAEEGALAGHDLIGLPIINEKGILLAKIIDAAIDGEGKLVELLVTGGRLEQAPGQPVALAMREDCRLGTDALIVAGDTEQMDLLPADTALYQEALKLGQGSKEGAGGQKSEEILNRLGEQLNDLGGKISDRVKNANTDEMINDFNRVTSKINSQLGDLFDKVMEKTSRDRHERDVEVVMQDLGGQTVSQSINNKEGQAIIGPGEPITVRVIKEIIQADKITELYRMATSVYEEERNRDDLKDQ</sequence>
<name>A0ABW9GYA9_9FIRM</name>
<dbReference type="Pfam" id="PF05239">
    <property type="entry name" value="PRC"/>
    <property type="match status" value="1"/>
</dbReference>
<keyword evidence="3" id="KW-1185">Reference proteome</keyword>
<accession>A0ABW9GYA9</accession>
<dbReference type="RefSeq" id="WP_408976721.1">
    <property type="nucleotide sequence ID" value="NZ_JBJUVG010000002.1"/>
</dbReference>
<reference evidence="2 3" key="1">
    <citation type="journal article" date="2016" name="Int. J. Syst. Evol. Microbiol.">
        <title>Peptococcus simiae sp. nov., isolated from rhesus macaque faeces and emended description of the genus Peptococcus.</title>
        <authorList>
            <person name="Shkoporov A.N."/>
            <person name="Efimov B.A."/>
            <person name="Kondova I."/>
            <person name="Ouwerling B."/>
            <person name="Chaplin A.V."/>
            <person name="Shcherbakova V.A."/>
            <person name="Langermans J.A.M."/>
        </authorList>
    </citation>
    <scope>NUCLEOTIDE SEQUENCE [LARGE SCALE GENOMIC DNA]</scope>
    <source>
        <strain evidence="2 3">M108</strain>
    </source>
</reference>
<feature type="domain" description="PRC-barrel" evidence="1">
    <location>
        <begin position="74"/>
        <end position="148"/>
    </location>
</feature>
<dbReference type="InterPro" id="IPR027275">
    <property type="entry name" value="PRC-brl_dom"/>
</dbReference>
<gene>
    <name evidence="2" type="ORF">ACKQTC_01800</name>
</gene>
<organism evidence="2 3">
    <name type="scientific">Peptococcus simiae</name>
    <dbReference type="NCBI Taxonomy" id="1643805"/>
    <lineage>
        <taxon>Bacteria</taxon>
        <taxon>Bacillati</taxon>
        <taxon>Bacillota</taxon>
        <taxon>Clostridia</taxon>
        <taxon>Eubacteriales</taxon>
        <taxon>Peptococcaceae</taxon>
        <taxon>Peptococcus</taxon>
    </lineage>
</organism>
<protein>
    <submittedName>
        <fullName evidence="2">PRC-barrel domain-containing protein</fullName>
    </submittedName>
</protein>
<evidence type="ECO:0000259" key="1">
    <source>
        <dbReference type="Pfam" id="PF05239"/>
    </source>
</evidence>
<evidence type="ECO:0000313" key="3">
    <source>
        <dbReference type="Proteomes" id="UP001631949"/>
    </source>
</evidence>
<evidence type="ECO:0000313" key="2">
    <source>
        <dbReference type="EMBL" id="MFM9413103.1"/>
    </source>
</evidence>
<comment type="caution">
    <text evidence="2">The sequence shown here is derived from an EMBL/GenBank/DDBJ whole genome shotgun (WGS) entry which is preliminary data.</text>
</comment>
<proteinExistence type="predicted"/>
<dbReference type="Proteomes" id="UP001631949">
    <property type="component" value="Unassembled WGS sequence"/>
</dbReference>